<evidence type="ECO:0000313" key="1">
    <source>
        <dbReference type="EMBL" id="VDK56537.1"/>
    </source>
</evidence>
<dbReference type="AlphaFoldDB" id="A0A3P6RC30"/>
<organism evidence="1 2">
    <name type="scientific">Cylicostephanus goldi</name>
    <name type="common">Nematode worm</name>
    <dbReference type="NCBI Taxonomy" id="71465"/>
    <lineage>
        <taxon>Eukaryota</taxon>
        <taxon>Metazoa</taxon>
        <taxon>Ecdysozoa</taxon>
        <taxon>Nematoda</taxon>
        <taxon>Chromadorea</taxon>
        <taxon>Rhabditida</taxon>
        <taxon>Rhabditina</taxon>
        <taxon>Rhabditomorpha</taxon>
        <taxon>Strongyloidea</taxon>
        <taxon>Strongylidae</taxon>
        <taxon>Cylicostephanus</taxon>
    </lineage>
</organism>
<keyword evidence="2" id="KW-1185">Reference proteome</keyword>
<evidence type="ECO:0000313" key="2">
    <source>
        <dbReference type="Proteomes" id="UP000271889"/>
    </source>
</evidence>
<protein>
    <submittedName>
        <fullName evidence="1">Uncharacterized protein</fullName>
    </submittedName>
</protein>
<name>A0A3P6RC30_CYLGO</name>
<dbReference type="Proteomes" id="UP000271889">
    <property type="component" value="Unassembled WGS sequence"/>
</dbReference>
<gene>
    <name evidence="1" type="ORF">CGOC_LOCUS3690</name>
</gene>
<dbReference type="EMBL" id="UYRV01009448">
    <property type="protein sequence ID" value="VDK56537.1"/>
    <property type="molecule type" value="Genomic_DNA"/>
</dbReference>
<sequence>MDLRICEALGHRSQHDVSTSKEQLSKTESMDTVRIDVLRQPTTTTDI</sequence>
<reference evidence="1 2" key="1">
    <citation type="submission" date="2018-11" db="EMBL/GenBank/DDBJ databases">
        <authorList>
            <consortium name="Pathogen Informatics"/>
        </authorList>
    </citation>
    <scope>NUCLEOTIDE SEQUENCE [LARGE SCALE GENOMIC DNA]</scope>
</reference>
<accession>A0A3P6RC30</accession>
<proteinExistence type="predicted"/>